<dbReference type="InterPro" id="IPR006311">
    <property type="entry name" value="TAT_signal"/>
</dbReference>
<dbReference type="PANTHER" id="PTHR39600">
    <property type="entry name" value="PEPTIDASE INHIBITOR I78 FAMILY PROTEIN"/>
    <property type="match status" value="1"/>
</dbReference>
<evidence type="ECO:0008006" key="4">
    <source>
        <dbReference type="Google" id="ProtNLM"/>
    </source>
</evidence>
<dbReference type="AlphaFoldDB" id="A0A2T5PA60"/>
<protein>
    <recommendedName>
        <fullName evidence="4">Peptidase inhibitor I78 family protein</fullName>
    </recommendedName>
</protein>
<dbReference type="RefSeq" id="WP_108107287.1">
    <property type="nucleotide sequence ID" value="NZ_QASN01000017.1"/>
</dbReference>
<reference evidence="2 3" key="1">
    <citation type="submission" date="2018-04" db="EMBL/GenBank/DDBJ databases">
        <title>Pseudomonas sp. nov., isolated from mangrove soil.</title>
        <authorList>
            <person name="Chen C."/>
        </authorList>
    </citation>
    <scope>NUCLEOTIDE SEQUENCE [LARGE SCALE GENOMIC DNA]</scope>
    <source>
        <strain evidence="2 3">TC-11</strain>
    </source>
</reference>
<dbReference type="PROSITE" id="PS51257">
    <property type="entry name" value="PROKAR_LIPOPROTEIN"/>
    <property type="match status" value="1"/>
</dbReference>
<comment type="caution">
    <text evidence="2">The sequence shown here is derived from an EMBL/GenBank/DDBJ whole genome shotgun (WGS) entry which is preliminary data.</text>
</comment>
<keyword evidence="3" id="KW-1185">Reference proteome</keyword>
<organism evidence="2 3">
    <name type="scientific">Pseudomonas mangrovi</name>
    <dbReference type="NCBI Taxonomy" id="2161748"/>
    <lineage>
        <taxon>Bacteria</taxon>
        <taxon>Pseudomonadati</taxon>
        <taxon>Pseudomonadota</taxon>
        <taxon>Gammaproteobacteria</taxon>
        <taxon>Pseudomonadales</taxon>
        <taxon>Pseudomonadaceae</taxon>
        <taxon>Pseudomonas</taxon>
    </lineage>
</organism>
<dbReference type="PROSITE" id="PS51318">
    <property type="entry name" value="TAT"/>
    <property type="match status" value="1"/>
</dbReference>
<dbReference type="Gene3D" id="3.30.10.10">
    <property type="entry name" value="Trypsin Inhibitor V, subunit A"/>
    <property type="match status" value="1"/>
</dbReference>
<keyword evidence="1" id="KW-0732">Signal</keyword>
<evidence type="ECO:0000313" key="2">
    <source>
        <dbReference type="EMBL" id="PTU74592.1"/>
    </source>
</evidence>
<gene>
    <name evidence="2" type="ORF">DBO85_10945</name>
</gene>
<dbReference type="OrthoDB" id="7917348at2"/>
<proteinExistence type="predicted"/>
<sequence length="105" mass="11434">MHSRRIFFSAILGTALLAGCASSPAPSEQPAHASAAIPERCSTEPLADLIGKPGSQELLDQARQRSGAQRARMLKPDDMMTMDYDSQRLNVDLDEQGRVYRLSCG</sequence>
<dbReference type="PANTHER" id="PTHR39600:SF1">
    <property type="entry name" value="PEPTIDASE INHIBITOR I78 FAMILY PROTEIN"/>
    <property type="match status" value="1"/>
</dbReference>
<dbReference type="Pfam" id="PF11720">
    <property type="entry name" value="Inhibitor_I78"/>
    <property type="match status" value="1"/>
</dbReference>
<dbReference type="Proteomes" id="UP000244064">
    <property type="component" value="Unassembled WGS sequence"/>
</dbReference>
<evidence type="ECO:0000256" key="1">
    <source>
        <dbReference type="SAM" id="SignalP"/>
    </source>
</evidence>
<dbReference type="InterPro" id="IPR021719">
    <property type="entry name" value="Prot_inh_I78"/>
</dbReference>
<name>A0A2T5PA60_9PSED</name>
<feature type="chain" id="PRO_5015574875" description="Peptidase inhibitor I78 family protein" evidence="1">
    <location>
        <begin position="28"/>
        <end position="105"/>
    </location>
</feature>
<feature type="signal peptide" evidence="1">
    <location>
        <begin position="1"/>
        <end position="27"/>
    </location>
</feature>
<evidence type="ECO:0000313" key="3">
    <source>
        <dbReference type="Proteomes" id="UP000244064"/>
    </source>
</evidence>
<accession>A0A2T5PA60</accession>
<dbReference type="EMBL" id="QASN01000017">
    <property type="protein sequence ID" value="PTU74592.1"/>
    <property type="molecule type" value="Genomic_DNA"/>
</dbReference>